<name>A0A7S8ECG7_9CHLR</name>
<gene>
    <name evidence="3" type="ORF">G4Y79_08415</name>
</gene>
<keyword evidence="1" id="KW-0732">Signal</keyword>
<dbReference type="Pfam" id="PF08239">
    <property type="entry name" value="SH3_3"/>
    <property type="match status" value="1"/>
</dbReference>
<keyword evidence="4" id="KW-1185">Reference proteome</keyword>
<sequence length="499" mass="53964">MKKILLIALLLTMAISTSQAQTPWSAWLYDSTTGEAWQVNQDGTVLNALTLPTVMAHDVYSDQLTVSPDGERLAYSVYSSDMGTTQFLVYDVPTDVMIATYTPPDLLLGDAVSIAPVAFNRLGTAVTYGYLLQSGEWQIIVLDVEANTMIFQLSSSDPMVAGMLGDAPYLMPVPQYYGSAEVNFTMVPYGTEGPLTLDNYRWDLLTNSMTPTLIYTQLYADTLPRSGEVVVTAFDERLPNMLDSLPFPYQTNTVQIYDPDTFGRFPVLANEGWSFSSARFIEGGARVIASAYVIPDDTTIYPIIQRSGAIDGYAPISLDYPMNIGGTSDGFVYLSNPASSGPGGYSSTLYHVNSSVAIDSGSLIWSIDRVVRLAWVGPREDMERTDLAAWTMLAPPLTAASSAPISPADAVPGEGEVGSLRIGGQAVINTTDGDRLNMRSGPGVDYQRIARVADGTTVTVLEGPTSADGFVWWRVRMSDGTEGWVVQQADDVRTLIPAG</sequence>
<accession>A0A7S8ECG7</accession>
<evidence type="ECO:0000259" key="2">
    <source>
        <dbReference type="PROSITE" id="PS51781"/>
    </source>
</evidence>
<evidence type="ECO:0000256" key="1">
    <source>
        <dbReference type="SAM" id="SignalP"/>
    </source>
</evidence>
<dbReference type="EMBL" id="CP062983">
    <property type="protein sequence ID" value="QPC84384.1"/>
    <property type="molecule type" value="Genomic_DNA"/>
</dbReference>
<evidence type="ECO:0000313" key="3">
    <source>
        <dbReference type="EMBL" id="QPC84384.1"/>
    </source>
</evidence>
<dbReference type="KEGG" id="pmet:G4Y79_08415"/>
<dbReference type="SMART" id="SM00287">
    <property type="entry name" value="SH3b"/>
    <property type="match status" value="1"/>
</dbReference>
<dbReference type="PROSITE" id="PS51781">
    <property type="entry name" value="SH3B"/>
    <property type="match status" value="1"/>
</dbReference>
<reference evidence="3 4" key="1">
    <citation type="submission" date="2020-02" db="EMBL/GenBank/DDBJ databases">
        <authorList>
            <person name="Zheng R.K."/>
            <person name="Sun C.M."/>
        </authorList>
    </citation>
    <scope>NUCLEOTIDE SEQUENCE [LARGE SCALE GENOMIC DNA]</scope>
    <source>
        <strain evidence="4">rifampicinis</strain>
    </source>
</reference>
<dbReference type="Gene3D" id="2.30.30.40">
    <property type="entry name" value="SH3 Domains"/>
    <property type="match status" value="1"/>
</dbReference>
<dbReference type="InterPro" id="IPR003646">
    <property type="entry name" value="SH3-like_bac-type"/>
</dbReference>
<feature type="signal peptide" evidence="1">
    <location>
        <begin position="1"/>
        <end position="20"/>
    </location>
</feature>
<feature type="domain" description="SH3b" evidence="2">
    <location>
        <begin position="425"/>
        <end position="496"/>
    </location>
</feature>
<dbReference type="SUPFAM" id="SSF50960">
    <property type="entry name" value="TolB, C-terminal domain"/>
    <property type="match status" value="1"/>
</dbReference>
<protein>
    <submittedName>
        <fullName evidence="3">SH3 domain-containing protein</fullName>
    </submittedName>
</protein>
<proteinExistence type="predicted"/>
<dbReference type="RefSeq" id="WP_195172447.1">
    <property type="nucleotide sequence ID" value="NZ_CP062983.1"/>
</dbReference>
<feature type="chain" id="PRO_5032555436" evidence="1">
    <location>
        <begin position="21"/>
        <end position="499"/>
    </location>
</feature>
<dbReference type="AlphaFoldDB" id="A0A7S8ECG7"/>
<dbReference type="Proteomes" id="UP000594468">
    <property type="component" value="Chromosome"/>
</dbReference>
<evidence type="ECO:0000313" key="4">
    <source>
        <dbReference type="Proteomes" id="UP000594468"/>
    </source>
</evidence>
<organism evidence="3 4">
    <name type="scientific">Phototrophicus methaneseepsis</name>
    <dbReference type="NCBI Taxonomy" id="2710758"/>
    <lineage>
        <taxon>Bacteria</taxon>
        <taxon>Bacillati</taxon>
        <taxon>Chloroflexota</taxon>
        <taxon>Candidatus Thermofontia</taxon>
        <taxon>Phototrophicales</taxon>
        <taxon>Phototrophicaceae</taxon>
        <taxon>Phototrophicus</taxon>
    </lineage>
</organism>